<evidence type="ECO:0000256" key="2">
    <source>
        <dbReference type="SAM" id="MobiDB-lite"/>
    </source>
</evidence>
<feature type="domain" description="CCHC-type" evidence="3">
    <location>
        <begin position="153"/>
        <end position="168"/>
    </location>
</feature>
<dbReference type="GO" id="GO:0048364">
    <property type="term" value="P:root development"/>
    <property type="evidence" value="ECO:0007669"/>
    <property type="project" value="InterPro"/>
</dbReference>
<accession>A0AAD8QQ84</accession>
<organism evidence="4 5">
    <name type="scientific">Lolium multiflorum</name>
    <name type="common">Italian ryegrass</name>
    <name type="synonym">Lolium perenne subsp. multiflorum</name>
    <dbReference type="NCBI Taxonomy" id="4521"/>
    <lineage>
        <taxon>Eukaryota</taxon>
        <taxon>Viridiplantae</taxon>
        <taxon>Streptophyta</taxon>
        <taxon>Embryophyta</taxon>
        <taxon>Tracheophyta</taxon>
        <taxon>Spermatophyta</taxon>
        <taxon>Magnoliopsida</taxon>
        <taxon>Liliopsida</taxon>
        <taxon>Poales</taxon>
        <taxon>Poaceae</taxon>
        <taxon>BOP clade</taxon>
        <taxon>Pooideae</taxon>
        <taxon>Poodae</taxon>
        <taxon>Poeae</taxon>
        <taxon>Poeae Chloroplast Group 2 (Poeae type)</taxon>
        <taxon>Loliodinae</taxon>
        <taxon>Loliinae</taxon>
        <taxon>Lolium</taxon>
    </lineage>
</organism>
<dbReference type="SMART" id="SM00343">
    <property type="entry name" value="ZnF_C2HC"/>
    <property type="match status" value="1"/>
</dbReference>
<dbReference type="AlphaFoldDB" id="A0AAD8QQ84"/>
<gene>
    <name evidence="4" type="ORF">QYE76_030634</name>
</gene>
<dbReference type="InterPro" id="IPR001878">
    <property type="entry name" value="Znf_CCHC"/>
</dbReference>
<dbReference type="InterPro" id="IPR036875">
    <property type="entry name" value="Znf_CCHC_sf"/>
</dbReference>
<dbReference type="Pfam" id="PF14223">
    <property type="entry name" value="Retrotran_gag_2"/>
    <property type="match status" value="1"/>
</dbReference>
<dbReference type="InterPro" id="IPR004320">
    <property type="entry name" value="BPS1_pln"/>
</dbReference>
<feature type="region of interest" description="Disordered" evidence="2">
    <location>
        <begin position="204"/>
        <end position="245"/>
    </location>
</feature>
<evidence type="ECO:0000259" key="3">
    <source>
        <dbReference type="PROSITE" id="PS50158"/>
    </source>
</evidence>
<dbReference type="InterPro" id="IPR013103">
    <property type="entry name" value="RVT_2"/>
</dbReference>
<dbReference type="PANTHER" id="PTHR33070:SF50">
    <property type="entry name" value="OS08G0553050 PROTEIN"/>
    <property type="match status" value="1"/>
</dbReference>
<feature type="compositionally biased region" description="Basic residues" evidence="2">
    <location>
        <begin position="120"/>
        <end position="134"/>
    </location>
</feature>
<protein>
    <recommendedName>
        <fullName evidence="3">CCHC-type domain-containing protein</fullName>
    </recommendedName>
</protein>
<reference evidence="4" key="1">
    <citation type="submission" date="2023-07" db="EMBL/GenBank/DDBJ databases">
        <title>A chromosome-level genome assembly of Lolium multiflorum.</title>
        <authorList>
            <person name="Chen Y."/>
            <person name="Copetti D."/>
            <person name="Kolliker R."/>
            <person name="Studer B."/>
        </authorList>
    </citation>
    <scope>NUCLEOTIDE SEQUENCE</scope>
    <source>
        <strain evidence="4">02402/16</strain>
        <tissue evidence="4">Leaf</tissue>
    </source>
</reference>
<dbReference type="EMBL" id="JAUUTY010000007">
    <property type="protein sequence ID" value="KAK1606961.1"/>
    <property type="molecule type" value="Genomic_DNA"/>
</dbReference>
<evidence type="ECO:0000256" key="1">
    <source>
        <dbReference type="PROSITE-ProRule" id="PRU00047"/>
    </source>
</evidence>
<feature type="compositionally biased region" description="Basic and acidic residues" evidence="2">
    <location>
        <begin position="141"/>
        <end position="150"/>
    </location>
</feature>
<keyword evidence="5" id="KW-1185">Reference proteome</keyword>
<sequence length="837" mass="93450">MIRELKVIFETHAAVESYEASKQFFGCMMEEGSSVSEHVFAMSGHARKLSDLGIVIPNQLGIHRVLQSLPPSYKNFVMNYNMQNMNKELPELFSMLKSAEVEIQKEHQVLMVNKTTNFKKQGKPKKGNLKKGGKKAAAPPEKPKGGPKPDTDCYYCNGKGHWKRNCPKYLADLKSGLVKKKKGISDIHVIDVYLTGSRTSAWSSAVPEDVPVPHAPVTEEANDNDHETSSEVATEPRRSTRERTTPDWYDPCLNLMIVDNNDEDPATYEEAMMSPDSNKWQEAMKSEMGSMYDNKVWTLVDLPDSRKAVENKWIFKRKTDADGNVTVYKARLVAKGFRQIQGVDYDETFSPVVKLKSVCRRDRRCRSSEASAKEKPSGGALRWLEGLRDAPVDFLDPPLPHRALAIDICRPSLNNSQRNVPGLQLLHFSSGSQRSKPVHLSIDWLILDIEPLLAPIMDRVSLAKVEVSGWALRRDNGAPDVMHGGPEDIALDANDAAPKPPVGVNAKKAFTESDKTRSVKNGIWCELVKLHTVNKKKSTKKFMDRKREAADETLGEHYSVALLRVGHCLLNGHHHLCGGSEEPGGAKLVQVQLCSGIFFIILRSASVPSSPSSCETNVEEKLQTLNASTSLTIEMVCDGLRKLGDIYDCIDELASLPSSQVLLCKPQQRMAVEQELERSLVLLDLCDVVQVSFSELKATVQDMRLAIKRGDDAALQANIISWFRLAKKAQKQLKKVCKKSSFPDQESCRVVKLLVEARETAVKMIESSSDLLLKQIAMPNSSKWSLVSKTFQKTRVTCKEEQLQVLELDIADLESGVETLFRRLIQSRVSLLNTLSL</sequence>
<keyword evidence="1" id="KW-0862">Zinc</keyword>
<feature type="region of interest" description="Disordered" evidence="2">
    <location>
        <begin position="118"/>
        <end position="150"/>
    </location>
</feature>
<dbReference type="GO" id="GO:0008270">
    <property type="term" value="F:zinc ion binding"/>
    <property type="evidence" value="ECO:0007669"/>
    <property type="project" value="UniProtKB-KW"/>
</dbReference>
<dbReference type="Proteomes" id="UP001231189">
    <property type="component" value="Unassembled WGS sequence"/>
</dbReference>
<dbReference type="Pfam" id="PF03087">
    <property type="entry name" value="BPS1"/>
    <property type="match status" value="1"/>
</dbReference>
<feature type="compositionally biased region" description="Basic and acidic residues" evidence="2">
    <location>
        <begin position="223"/>
        <end position="245"/>
    </location>
</feature>
<evidence type="ECO:0000313" key="5">
    <source>
        <dbReference type="Proteomes" id="UP001231189"/>
    </source>
</evidence>
<dbReference type="GO" id="GO:0048367">
    <property type="term" value="P:shoot system development"/>
    <property type="evidence" value="ECO:0007669"/>
    <property type="project" value="InterPro"/>
</dbReference>
<dbReference type="Gene3D" id="4.10.60.10">
    <property type="entry name" value="Zinc finger, CCHC-type"/>
    <property type="match status" value="1"/>
</dbReference>
<dbReference type="PANTHER" id="PTHR33070">
    <property type="entry name" value="OS06G0725500 PROTEIN"/>
    <property type="match status" value="1"/>
</dbReference>
<keyword evidence="1" id="KW-0479">Metal-binding</keyword>
<dbReference type="PROSITE" id="PS50158">
    <property type="entry name" value="ZF_CCHC"/>
    <property type="match status" value="1"/>
</dbReference>
<comment type="caution">
    <text evidence="4">The sequence shown here is derived from an EMBL/GenBank/DDBJ whole genome shotgun (WGS) entry which is preliminary data.</text>
</comment>
<keyword evidence="1" id="KW-0863">Zinc-finger</keyword>
<name>A0AAD8QQ84_LOLMU</name>
<evidence type="ECO:0000313" key="4">
    <source>
        <dbReference type="EMBL" id="KAK1606961.1"/>
    </source>
</evidence>
<dbReference type="SUPFAM" id="SSF57756">
    <property type="entry name" value="Retrovirus zinc finger-like domains"/>
    <property type="match status" value="1"/>
</dbReference>
<dbReference type="Pfam" id="PF00098">
    <property type="entry name" value="zf-CCHC"/>
    <property type="match status" value="1"/>
</dbReference>
<dbReference type="GO" id="GO:0003676">
    <property type="term" value="F:nucleic acid binding"/>
    <property type="evidence" value="ECO:0007669"/>
    <property type="project" value="InterPro"/>
</dbReference>
<dbReference type="Pfam" id="PF07727">
    <property type="entry name" value="RVT_2"/>
    <property type="match status" value="1"/>
</dbReference>
<proteinExistence type="predicted"/>